<dbReference type="RefSeq" id="WP_311706147.1">
    <property type="nucleotide sequence ID" value="NZ_JAVREL010000012.1"/>
</dbReference>
<evidence type="ECO:0000256" key="1">
    <source>
        <dbReference type="SAM" id="MobiDB-lite"/>
    </source>
</evidence>
<name>A0ABU2MTZ6_9ACTN</name>
<feature type="region of interest" description="Disordered" evidence="1">
    <location>
        <begin position="61"/>
        <end position="91"/>
    </location>
</feature>
<accession>A0ABU2MTZ6</accession>
<reference evidence="4" key="1">
    <citation type="submission" date="2023-07" db="EMBL/GenBank/DDBJ databases">
        <title>30 novel species of actinomycetes from the DSMZ collection.</title>
        <authorList>
            <person name="Nouioui I."/>
        </authorList>
    </citation>
    <scope>NUCLEOTIDE SEQUENCE [LARGE SCALE GENOMIC DNA]</scope>
    <source>
        <strain evidence="4">DSM 44938</strain>
    </source>
</reference>
<keyword evidence="2" id="KW-0472">Membrane</keyword>
<comment type="caution">
    <text evidence="3">The sequence shown here is derived from an EMBL/GenBank/DDBJ whole genome shotgun (WGS) entry which is preliminary data.</text>
</comment>
<keyword evidence="2" id="KW-1133">Transmembrane helix</keyword>
<gene>
    <name evidence="3" type="ORF">RM590_20730</name>
</gene>
<evidence type="ECO:0000313" key="3">
    <source>
        <dbReference type="EMBL" id="MDT0345015.1"/>
    </source>
</evidence>
<evidence type="ECO:0000313" key="4">
    <source>
        <dbReference type="Proteomes" id="UP001183246"/>
    </source>
</evidence>
<dbReference type="EMBL" id="JAVREL010000012">
    <property type="protein sequence ID" value="MDT0345015.1"/>
    <property type="molecule type" value="Genomic_DNA"/>
</dbReference>
<keyword evidence="2" id="KW-0812">Transmembrane</keyword>
<proteinExistence type="predicted"/>
<keyword evidence="4" id="KW-1185">Reference proteome</keyword>
<protein>
    <recommendedName>
        <fullName evidence="5">Integral membrane protein</fullName>
    </recommendedName>
</protein>
<feature type="compositionally biased region" description="Polar residues" evidence="1">
    <location>
        <begin position="63"/>
        <end position="91"/>
    </location>
</feature>
<organism evidence="3 4">
    <name type="scientific">Streptomyces litchfieldiae</name>
    <dbReference type="NCBI Taxonomy" id="3075543"/>
    <lineage>
        <taxon>Bacteria</taxon>
        <taxon>Bacillati</taxon>
        <taxon>Actinomycetota</taxon>
        <taxon>Actinomycetes</taxon>
        <taxon>Kitasatosporales</taxon>
        <taxon>Streptomycetaceae</taxon>
        <taxon>Streptomyces</taxon>
    </lineage>
</organism>
<evidence type="ECO:0000256" key="2">
    <source>
        <dbReference type="SAM" id="Phobius"/>
    </source>
</evidence>
<dbReference type="Proteomes" id="UP001183246">
    <property type="component" value="Unassembled WGS sequence"/>
</dbReference>
<feature type="transmembrane region" description="Helical" evidence="2">
    <location>
        <begin position="170"/>
        <end position="190"/>
    </location>
</feature>
<sequence length="200" mass="19989">MSDNPSRHLAYGRRPEVTHPMKSLHRSASRLSATAVALTALSLGLAGPALAQDDARPAAGNVSPLTISPSSGGAGTTVTVKSSCQPSGPATSEAFQQSITLRQSNSQWIGTGRIRTSGLQVGRTYPVTVRCTDGVTLSTSFTFTSGTPSGGASAGFGGGAGAGNGGGAQATALAVGGGITVAGTIGYLFLARRRRAGNHY</sequence>
<evidence type="ECO:0008006" key="5">
    <source>
        <dbReference type="Google" id="ProtNLM"/>
    </source>
</evidence>